<accession>A0A846X9J9</accession>
<dbReference type="AlphaFoldDB" id="A0A846X9J9"/>
<protein>
    <submittedName>
        <fullName evidence="4">TetR/AcrR family transcriptional regulator</fullName>
    </submittedName>
</protein>
<name>A0A846X9J9_9NOCA</name>
<feature type="DNA-binding region" description="H-T-H motif" evidence="2">
    <location>
        <begin position="44"/>
        <end position="63"/>
    </location>
</feature>
<dbReference type="PANTHER" id="PTHR30055:SF209">
    <property type="entry name" value="POSSIBLE TRANSCRIPTIONAL REGULATORY PROTEIN (PROBABLY TETR-FAMILY)"/>
    <property type="match status" value="1"/>
</dbReference>
<sequence>MTGPEISGQSYGGVPFSDRQRSRRERLLDAALHLLDTAGAPGVTVRGVCREAGLNNRYFYENFADLDALLDAVVDRLEQSIGRRVAEILASGEPSPADDAIAVMVSAFIDDPRLLRILHTAGDPALARRREALLLRSVAALRPFLVAAAAEFGRADPRMLDTAGFLLVGGWSDALWAFSAGELTVDRSELVEQLTALFTGVARTIAR</sequence>
<dbReference type="Gene3D" id="1.10.357.10">
    <property type="entry name" value="Tetracycline Repressor, domain 2"/>
    <property type="match status" value="1"/>
</dbReference>
<dbReference type="InterPro" id="IPR050109">
    <property type="entry name" value="HTH-type_TetR-like_transc_reg"/>
</dbReference>
<dbReference type="PANTHER" id="PTHR30055">
    <property type="entry name" value="HTH-TYPE TRANSCRIPTIONAL REGULATOR RUTR"/>
    <property type="match status" value="1"/>
</dbReference>
<evidence type="ECO:0000256" key="1">
    <source>
        <dbReference type="ARBA" id="ARBA00023125"/>
    </source>
</evidence>
<evidence type="ECO:0000313" key="5">
    <source>
        <dbReference type="Proteomes" id="UP000565715"/>
    </source>
</evidence>
<evidence type="ECO:0000313" key="4">
    <source>
        <dbReference type="EMBL" id="NKY31689.1"/>
    </source>
</evidence>
<dbReference type="GO" id="GO:0003700">
    <property type="term" value="F:DNA-binding transcription factor activity"/>
    <property type="evidence" value="ECO:0007669"/>
    <property type="project" value="TreeGrafter"/>
</dbReference>
<dbReference type="EMBL" id="JAAXOO010000001">
    <property type="protein sequence ID" value="NKY31689.1"/>
    <property type="molecule type" value="Genomic_DNA"/>
</dbReference>
<reference evidence="4 5" key="1">
    <citation type="submission" date="2020-04" db="EMBL/GenBank/DDBJ databases">
        <title>MicrobeNet Type strains.</title>
        <authorList>
            <person name="Nicholson A.C."/>
        </authorList>
    </citation>
    <scope>NUCLEOTIDE SEQUENCE [LARGE SCALE GENOMIC DNA]</scope>
    <source>
        <strain evidence="4 5">DSM 45078</strain>
    </source>
</reference>
<dbReference type="RefSeq" id="WP_168443379.1">
    <property type="nucleotide sequence ID" value="NZ_JAAXOO010000001.1"/>
</dbReference>
<dbReference type="Proteomes" id="UP000565715">
    <property type="component" value="Unassembled WGS sequence"/>
</dbReference>
<evidence type="ECO:0000259" key="3">
    <source>
        <dbReference type="PROSITE" id="PS50977"/>
    </source>
</evidence>
<dbReference type="InterPro" id="IPR009057">
    <property type="entry name" value="Homeodomain-like_sf"/>
</dbReference>
<keyword evidence="1 2" id="KW-0238">DNA-binding</keyword>
<dbReference type="PROSITE" id="PS50977">
    <property type="entry name" value="HTH_TETR_2"/>
    <property type="match status" value="1"/>
</dbReference>
<dbReference type="Pfam" id="PF00440">
    <property type="entry name" value="TetR_N"/>
    <property type="match status" value="1"/>
</dbReference>
<dbReference type="InterPro" id="IPR001647">
    <property type="entry name" value="HTH_TetR"/>
</dbReference>
<organism evidence="4 5">
    <name type="scientific">Nocardia speluncae</name>
    <dbReference type="NCBI Taxonomy" id="419477"/>
    <lineage>
        <taxon>Bacteria</taxon>
        <taxon>Bacillati</taxon>
        <taxon>Actinomycetota</taxon>
        <taxon>Actinomycetes</taxon>
        <taxon>Mycobacteriales</taxon>
        <taxon>Nocardiaceae</taxon>
        <taxon>Nocardia</taxon>
    </lineage>
</organism>
<feature type="domain" description="HTH tetR-type" evidence="3">
    <location>
        <begin position="21"/>
        <end position="81"/>
    </location>
</feature>
<dbReference type="GO" id="GO:0000976">
    <property type="term" value="F:transcription cis-regulatory region binding"/>
    <property type="evidence" value="ECO:0007669"/>
    <property type="project" value="TreeGrafter"/>
</dbReference>
<proteinExistence type="predicted"/>
<keyword evidence="5" id="KW-1185">Reference proteome</keyword>
<evidence type="ECO:0000256" key="2">
    <source>
        <dbReference type="PROSITE-ProRule" id="PRU00335"/>
    </source>
</evidence>
<comment type="caution">
    <text evidence="4">The sequence shown here is derived from an EMBL/GenBank/DDBJ whole genome shotgun (WGS) entry which is preliminary data.</text>
</comment>
<gene>
    <name evidence="4" type="ORF">HGA13_01180</name>
</gene>
<dbReference type="SUPFAM" id="SSF46689">
    <property type="entry name" value="Homeodomain-like"/>
    <property type="match status" value="1"/>
</dbReference>